<evidence type="ECO:0000313" key="2">
    <source>
        <dbReference type="Proteomes" id="UP000436468"/>
    </source>
</evidence>
<evidence type="ECO:0000313" key="1">
    <source>
        <dbReference type="EMBL" id="MVT70904.1"/>
    </source>
</evidence>
<reference evidence="1 2" key="1">
    <citation type="submission" date="2019-12" db="EMBL/GenBank/DDBJ databases">
        <title>Draft genome sequences Bradyrhizobium cajani AMBPC1010, Bradyrhizobium pachyrhizi AMBPC1040 and Bradyrhizobium yuanmingense ALSPC3051, three plant growth promoting strains isolated from nodules of Cajanus cajan L. in Dominican Republic.</title>
        <authorList>
            <person name="Flores-Felix J.D."/>
            <person name="Araujo J."/>
            <person name="Diaz-Alcantara C."/>
            <person name="Gonzalez-Andres F."/>
            <person name="Velazquez E."/>
        </authorList>
    </citation>
    <scope>NUCLEOTIDE SEQUENCE [LARGE SCALE GENOMIC DNA]</scope>
    <source>
        <strain evidence="1 2">1040</strain>
    </source>
</reference>
<protein>
    <submittedName>
        <fullName evidence="1">Uncharacterized protein</fullName>
    </submittedName>
</protein>
<gene>
    <name evidence="1" type="ORF">GPL21_38280</name>
</gene>
<name>A0A844T4C8_9BRAD</name>
<proteinExistence type="predicted"/>
<sequence length="89" mass="10667">MASAEHANWAEQLRSERELLVKADIDIEEGWRRLRSQQDLLDWLQRAGHDTVQAERLVGLLKQTLIEWERHRTLIVQRVAYLEERVTRH</sequence>
<keyword evidence="2" id="KW-1185">Reference proteome</keyword>
<organism evidence="1 2">
    <name type="scientific">Bradyrhizobium pachyrhizi</name>
    <dbReference type="NCBI Taxonomy" id="280333"/>
    <lineage>
        <taxon>Bacteria</taxon>
        <taxon>Pseudomonadati</taxon>
        <taxon>Pseudomonadota</taxon>
        <taxon>Alphaproteobacteria</taxon>
        <taxon>Hyphomicrobiales</taxon>
        <taxon>Nitrobacteraceae</taxon>
        <taxon>Bradyrhizobium</taxon>
    </lineage>
</organism>
<dbReference type="EMBL" id="WQNF01000054">
    <property type="protein sequence ID" value="MVT70904.1"/>
    <property type="molecule type" value="Genomic_DNA"/>
</dbReference>
<dbReference type="AlphaFoldDB" id="A0A844T4C8"/>
<accession>A0A844T4C8</accession>
<dbReference type="RefSeq" id="WP_028331974.1">
    <property type="nucleotide sequence ID" value="NZ_CP121667.1"/>
</dbReference>
<comment type="caution">
    <text evidence="1">The sequence shown here is derived from an EMBL/GenBank/DDBJ whole genome shotgun (WGS) entry which is preliminary data.</text>
</comment>
<dbReference type="Proteomes" id="UP000436468">
    <property type="component" value="Unassembled WGS sequence"/>
</dbReference>